<accession>A0A6B2L7R2</accession>
<dbReference type="SUPFAM" id="SSF48403">
    <property type="entry name" value="Ankyrin repeat"/>
    <property type="match status" value="1"/>
</dbReference>
<evidence type="ECO:0000256" key="2">
    <source>
        <dbReference type="ARBA" id="ARBA00023043"/>
    </source>
</evidence>
<dbReference type="PANTHER" id="PTHR24123:SF33">
    <property type="entry name" value="PROTEIN HOS4"/>
    <property type="match status" value="1"/>
</dbReference>
<sequence>MTPLFVSISYGCEDLAIQLIGMGAEVNKKTGAGFSPLHAAAIIGLRTVCTELLAKGAQFHTPLHKAAFFGDLEYIKKEYPAINKADDVWKTAPFIFYAIGGNQLGVIQWLVERDGSEVCVRNSYGNTPLMCCTWSANIEIATFLIASKASVAEKSDSAMTPLLWSSLHGQTSMVQFLLSQGAALTEKQNDGCTVLFWAVKNGHLELVTYLLSNGCSINEKLRDGKSVVSAAIREGEVKMVEYLISQPELSLPEKEDVFQIASQLENNIDMLRVLLLRYHISDAQFKEVTLSSMDKAAIHLVSYYYHWPQSRLLMIGHTDPNSPLTTLPKEIITLILKSISSI</sequence>
<dbReference type="SMART" id="SM00248">
    <property type="entry name" value="ANK"/>
    <property type="match status" value="6"/>
</dbReference>
<feature type="repeat" description="ANK" evidence="3">
    <location>
        <begin position="157"/>
        <end position="189"/>
    </location>
</feature>
<protein>
    <submittedName>
        <fullName evidence="4">Uncharacterized protein</fullName>
    </submittedName>
</protein>
<reference evidence="4" key="1">
    <citation type="journal article" date="2020" name="J. Eukaryot. Microbiol.">
        <title>De novo Sequencing, Assembly and Annotation of the Transcriptome for the Free-Living Testate Amoeba Arcella intermedia.</title>
        <authorList>
            <person name="Ribeiro G.M."/>
            <person name="Porfirio-Sousa A.L."/>
            <person name="Maurer-Alcala X.X."/>
            <person name="Katz L.A."/>
            <person name="Lahr D.J.G."/>
        </authorList>
    </citation>
    <scope>NUCLEOTIDE SEQUENCE</scope>
</reference>
<dbReference type="InterPro" id="IPR051165">
    <property type="entry name" value="Multifunctional_ANK_Repeat"/>
</dbReference>
<feature type="repeat" description="ANK" evidence="3">
    <location>
        <begin position="190"/>
        <end position="222"/>
    </location>
</feature>
<dbReference type="InterPro" id="IPR002110">
    <property type="entry name" value="Ankyrin_rpt"/>
</dbReference>
<dbReference type="Gene3D" id="1.25.40.20">
    <property type="entry name" value="Ankyrin repeat-containing domain"/>
    <property type="match status" value="1"/>
</dbReference>
<dbReference type="AlphaFoldDB" id="A0A6B2L7R2"/>
<organism evidence="4">
    <name type="scientific">Arcella intermedia</name>
    <dbReference type="NCBI Taxonomy" id="1963864"/>
    <lineage>
        <taxon>Eukaryota</taxon>
        <taxon>Amoebozoa</taxon>
        <taxon>Tubulinea</taxon>
        <taxon>Elardia</taxon>
        <taxon>Arcellinida</taxon>
        <taxon>Sphaerothecina</taxon>
        <taxon>Arcellidae</taxon>
        <taxon>Arcella</taxon>
    </lineage>
</organism>
<name>A0A6B2L7R2_9EUKA</name>
<keyword evidence="2 3" id="KW-0040">ANK repeat</keyword>
<dbReference type="InterPro" id="IPR036770">
    <property type="entry name" value="Ankyrin_rpt-contain_sf"/>
</dbReference>
<dbReference type="EMBL" id="GIBP01004060">
    <property type="protein sequence ID" value="NDV33029.1"/>
    <property type="molecule type" value="Transcribed_RNA"/>
</dbReference>
<dbReference type="PROSITE" id="PS50297">
    <property type="entry name" value="ANK_REP_REGION"/>
    <property type="match status" value="1"/>
</dbReference>
<dbReference type="Pfam" id="PF12796">
    <property type="entry name" value="Ank_2"/>
    <property type="match status" value="2"/>
</dbReference>
<dbReference type="PROSITE" id="PS50088">
    <property type="entry name" value="ANK_REPEAT"/>
    <property type="match status" value="2"/>
</dbReference>
<evidence type="ECO:0000256" key="3">
    <source>
        <dbReference type="PROSITE-ProRule" id="PRU00023"/>
    </source>
</evidence>
<keyword evidence="1" id="KW-0677">Repeat</keyword>
<evidence type="ECO:0000256" key="1">
    <source>
        <dbReference type="ARBA" id="ARBA00022737"/>
    </source>
</evidence>
<dbReference type="PANTHER" id="PTHR24123">
    <property type="entry name" value="ANKYRIN REPEAT-CONTAINING"/>
    <property type="match status" value="1"/>
</dbReference>
<evidence type="ECO:0000313" key="4">
    <source>
        <dbReference type="EMBL" id="NDV33029.1"/>
    </source>
</evidence>
<proteinExistence type="predicted"/>